<evidence type="ECO:0000256" key="1">
    <source>
        <dbReference type="RuleBase" id="RU363098"/>
    </source>
</evidence>
<dbReference type="GO" id="GO:0003968">
    <property type="term" value="F:RNA-directed RNA polymerase activity"/>
    <property type="evidence" value="ECO:0007669"/>
    <property type="project" value="UniProtKB-KW"/>
</dbReference>
<organism evidence="4 5">
    <name type="scientific">Cylindrobasidium torrendii FP15055 ss-10</name>
    <dbReference type="NCBI Taxonomy" id="1314674"/>
    <lineage>
        <taxon>Eukaryota</taxon>
        <taxon>Fungi</taxon>
        <taxon>Dikarya</taxon>
        <taxon>Basidiomycota</taxon>
        <taxon>Agaricomycotina</taxon>
        <taxon>Agaricomycetes</taxon>
        <taxon>Agaricomycetidae</taxon>
        <taxon>Agaricales</taxon>
        <taxon>Marasmiineae</taxon>
        <taxon>Physalacriaceae</taxon>
        <taxon>Cylindrobasidium</taxon>
    </lineage>
</organism>
<dbReference type="Proteomes" id="UP000054007">
    <property type="component" value="Unassembled WGS sequence"/>
</dbReference>
<dbReference type="PANTHER" id="PTHR23079:SF55">
    <property type="entry name" value="RNA-DIRECTED RNA POLYMERASE"/>
    <property type="match status" value="1"/>
</dbReference>
<reference evidence="4 5" key="1">
    <citation type="journal article" date="2015" name="Fungal Genet. Biol.">
        <title>Evolution of novel wood decay mechanisms in Agaricales revealed by the genome sequences of Fistulina hepatica and Cylindrobasidium torrendii.</title>
        <authorList>
            <person name="Floudas D."/>
            <person name="Held B.W."/>
            <person name="Riley R."/>
            <person name="Nagy L.G."/>
            <person name="Koehler G."/>
            <person name="Ransdell A.S."/>
            <person name="Younus H."/>
            <person name="Chow J."/>
            <person name="Chiniquy J."/>
            <person name="Lipzen A."/>
            <person name="Tritt A."/>
            <person name="Sun H."/>
            <person name="Haridas S."/>
            <person name="LaButti K."/>
            <person name="Ohm R.A."/>
            <person name="Kues U."/>
            <person name="Blanchette R.A."/>
            <person name="Grigoriev I.V."/>
            <person name="Minto R.E."/>
            <person name="Hibbett D.S."/>
        </authorList>
    </citation>
    <scope>NUCLEOTIDE SEQUENCE [LARGE SCALE GENOMIC DNA]</scope>
    <source>
        <strain evidence="4 5">FP15055 ss-10</strain>
    </source>
</reference>
<sequence>MQIFMRGIPVQCSKDEINIKLARHIHRPPVNPPGSPPLNFDVFLLRVTPNRNGGRQRFRCGLLTFPDSASGNTFLDTYRGGIPFVADGSRVQFSLSNRAPDPALVDRLAQHSWRDPEARRRAVERAQDSSAPIHLHSFAFGRFCRDGTFSQEATVAEGASATISCDIQHRRLKLTTEGHLFLPPIVAWYRAPQIVSICAAAEAGYVIIEANAFPVFEEAPTVDSDDPYGIEDIIHNVRPTPAQRAASIYGNSSMPPVGRFLYVQFRDIESLNLFLVRCRDMHVHRVRYVQIPVQSRGLFGEEVDEHFQNVLARLDIPLAFELEKAVLSGVLDPAEVIGLQDVVFRMHYSNRVEAPQILRWFLERIPAPSLTNTANMSLSAARQHFVATERRRKTRRQRGRQGRERQQRQQRQQAAEAANTPEPTLTDLLELAITAYSPETPRSRPFVASTAAIYQSYHVILTPSSRILEGPLPDQSSSILRRFGNNDNFIRVSFQDDNRVTLRQDLTLSLSIKDLLQTRYKGALTQGIQVAGRTYEFLGYSMSGLKQHCVVFVHPFAFNTATGPTLMSAEEIRRTLGDFTRIIRKPALLAARWAQAFSASAPSIQLRPEEVRRIPDRMSASRNLFTDGCSTISPAMNRAIWANYNEGTSVNARRMPSCYQIRIGGAKGIIFEDNTLQGKILTLRPSQTKFETDNALTVDIANTSARPIAMFLNRPLTMLLEHLGVQRDTFIGLQDDAIDNVDAIRTSFKAASKLFQQHGLGTSYRLPSLFNNLVRQLGMRDSDIIADRLQCDLLATVISYAATHVLRELKFRGRIPVPGSWTLIGVSDEWDCLAEGEIYAHVRNDRTGLNDRITGRVLITRSPQIHPGDVQFVNAVDRPQLRHLKNVVVFSCRGNRSLASCLGGGDLDGDIFNIIRNIDLFPTRTVEAGSYIGLPHKETEDPCTVADVADFVIDFLEADLVGMIANRHLTIADTNERGPESDECLQLAELASHAVDFPKTGTPVDFTKIPRAPNRYKPDFLATELVDATDPDSSYYRSTKVLGVLFRRVPLREEDPGNNFPYFGLIQEALEDLDTESLGLPDIDDVEESLFHEMGELLELYKTEFRQIAKEHTLSKHPNDMISEAEILSGTIQAKWADHRKRRDAVTAMNLQTQQLAKGIRKELRRTLVVEDDDATVDGIDEDEDDEEALSDRDIATFERAAAAWDVALADVLDDDEEGEVSFGSASFGIVALGVMLDIAKKARQ</sequence>
<proteinExistence type="inferred from homology"/>
<dbReference type="STRING" id="1314674.A0A0D7B835"/>
<keyword evidence="1" id="KW-0548">Nucleotidyltransferase</keyword>
<protein>
    <recommendedName>
        <fullName evidence="1">RNA-dependent RNA polymerase</fullName>
        <ecNumber evidence="1">2.7.7.48</ecNumber>
    </recommendedName>
</protein>
<evidence type="ECO:0000313" key="5">
    <source>
        <dbReference type="Proteomes" id="UP000054007"/>
    </source>
</evidence>
<comment type="catalytic activity">
    <reaction evidence="1">
        <text>RNA(n) + a ribonucleoside 5'-triphosphate = RNA(n+1) + diphosphate</text>
        <dbReference type="Rhea" id="RHEA:21248"/>
        <dbReference type="Rhea" id="RHEA-COMP:14527"/>
        <dbReference type="Rhea" id="RHEA-COMP:17342"/>
        <dbReference type="ChEBI" id="CHEBI:33019"/>
        <dbReference type="ChEBI" id="CHEBI:61557"/>
        <dbReference type="ChEBI" id="CHEBI:140395"/>
        <dbReference type="EC" id="2.7.7.48"/>
    </reaction>
</comment>
<dbReference type="InterPro" id="IPR057596">
    <property type="entry name" value="RDRP_core"/>
</dbReference>
<accession>A0A0D7B835</accession>
<keyword evidence="1" id="KW-0808">Transferase</keyword>
<comment type="similarity">
    <text evidence="1">Belongs to the RdRP family.</text>
</comment>
<dbReference type="Pfam" id="PF05183">
    <property type="entry name" value="RdRP"/>
    <property type="match status" value="1"/>
</dbReference>
<dbReference type="GO" id="GO:0030422">
    <property type="term" value="P:siRNA processing"/>
    <property type="evidence" value="ECO:0007669"/>
    <property type="project" value="TreeGrafter"/>
</dbReference>
<evidence type="ECO:0000259" key="3">
    <source>
        <dbReference type="Pfam" id="PF05183"/>
    </source>
</evidence>
<dbReference type="OrthoDB" id="6513042at2759"/>
<dbReference type="EC" id="2.7.7.48" evidence="1"/>
<feature type="domain" description="RDRP core" evidence="3">
    <location>
        <begin position="462"/>
        <end position="1049"/>
    </location>
</feature>
<keyword evidence="1" id="KW-0694">RNA-binding</keyword>
<feature type="compositionally biased region" description="Basic residues" evidence="2">
    <location>
        <begin position="390"/>
        <end position="400"/>
    </location>
</feature>
<feature type="region of interest" description="Disordered" evidence="2">
    <location>
        <begin position="385"/>
        <end position="421"/>
    </location>
</feature>
<dbReference type="InterPro" id="IPR007855">
    <property type="entry name" value="RDRP"/>
</dbReference>
<dbReference type="GO" id="GO:0031380">
    <property type="term" value="C:nuclear RNA-directed RNA polymerase complex"/>
    <property type="evidence" value="ECO:0007669"/>
    <property type="project" value="TreeGrafter"/>
</dbReference>
<evidence type="ECO:0000256" key="2">
    <source>
        <dbReference type="SAM" id="MobiDB-lite"/>
    </source>
</evidence>
<gene>
    <name evidence="4" type="ORF">CYLTODRAFT_491481</name>
</gene>
<evidence type="ECO:0000313" key="4">
    <source>
        <dbReference type="EMBL" id="KIY66410.1"/>
    </source>
</evidence>
<name>A0A0D7B835_9AGAR</name>
<dbReference type="EMBL" id="KN880555">
    <property type="protein sequence ID" value="KIY66410.1"/>
    <property type="molecule type" value="Genomic_DNA"/>
</dbReference>
<dbReference type="AlphaFoldDB" id="A0A0D7B835"/>
<dbReference type="GO" id="GO:0003723">
    <property type="term" value="F:RNA binding"/>
    <property type="evidence" value="ECO:0007669"/>
    <property type="project" value="UniProtKB-KW"/>
</dbReference>
<keyword evidence="1" id="KW-0696">RNA-directed RNA polymerase</keyword>
<keyword evidence="5" id="KW-1185">Reference proteome</keyword>
<dbReference type="PANTHER" id="PTHR23079">
    <property type="entry name" value="RNA-DEPENDENT RNA POLYMERASE"/>
    <property type="match status" value="1"/>
</dbReference>